<dbReference type="SUPFAM" id="SSF51182">
    <property type="entry name" value="RmlC-like cupins"/>
    <property type="match status" value="1"/>
</dbReference>
<dbReference type="InterPro" id="IPR011051">
    <property type="entry name" value="RmlC_Cupin_sf"/>
</dbReference>
<evidence type="ECO:0000256" key="1">
    <source>
        <dbReference type="ARBA" id="ARBA00023125"/>
    </source>
</evidence>
<dbReference type="SUPFAM" id="SSF47413">
    <property type="entry name" value="lambda repressor-like DNA-binding domains"/>
    <property type="match status" value="1"/>
</dbReference>
<dbReference type="InterPro" id="IPR013096">
    <property type="entry name" value="Cupin_2"/>
</dbReference>
<accession>A0ABT4UWR3</accession>
<feature type="compositionally biased region" description="Basic and acidic residues" evidence="2">
    <location>
        <begin position="1"/>
        <end position="11"/>
    </location>
</feature>
<dbReference type="CDD" id="cd02209">
    <property type="entry name" value="cupin_XRE_C"/>
    <property type="match status" value="1"/>
</dbReference>
<dbReference type="RefSeq" id="WP_270948739.1">
    <property type="nucleotide sequence ID" value="NZ_JAQGLA010000013.1"/>
</dbReference>
<keyword evidence="1" id="KW-0238">DNA-binding</keyword>
<name>A0ABT4UWR3_9PSEU</name>
<dbReference type="InterPro" id="IPR010982">
    <property type="entry name" value="Lambda_DNA-bd_dom_sf"/>
</dbReference>
<reference evidence="4 5" key="1">
    <citation type="submission" date="2022-11" db="EMBL/GenBank/DDBJ databases">
        <title>Draft genome sequence of Saccharopolyspora sp. WRP15-2 isolated from rhizosphere soils of wild rice in Thailand.</title>
        <authorList>
            <person name="Duangmal K."/>
            <person name="Kammanee S."/>
            <person name="Muangham S."/>
        </authorList>
    </citation>
    <scope>NUCLEOTIDE SEQUENCE [LARGE SCALE GENOMIC DNA]</scope>
    <source>
        <strain evidence="4 5">WRP15-2</strain>
    </source>
</reference>
<protein>
    <submittedName>
        <fullName evidence="4">Cupin domain-containing protein</fullName>
    </submittedName>
</protein>
<dbReference type="EMBL" id="JAQGLA010000013">
    <property type="protein sequence ID" value="MDA3626157.1"/>
    <property type="molecule type" value="Genomic_DNA"/>
</dbReference>
<dbReference type="PANTHER" id="PTHR46797:SF1">
    <property type="entry name" value="METHYLPHOSPHONATE SYNTHASE"/>
    <property type="match status" value="1"/>
</dbReference>
<dbReference type="Pfam" id="PF13560">
    <property type="entry name" value="HTH_31"/>
    <property type="match status" value="1"/>
</dbReference>
<gene>
    <name evidence="4" type="ORF">OU415_11980</name>
</gene>
<organism evidence="4 5">
    <name type="scientific">Saccharopolyspora oryzae</name>
    <dbReference type="NCBI Taxonomy" id="2997343"/>
    <lineage>
        <taxon>Bacteria</taxon>
        <taxon>Bacillati</taxon>
        <taxon>Actinomycetota</taxon>
        <taxon>Actinomycetes</taxon>
        <taxon>Pseudonocardiales</taxon>
        <taxon>Pseudonocardiaceae</taxon>
        <taxon>Saccharopolyspora</taxon>
    </lineage>
</organism>
<feature type="region of interest" description="Disordered" evidence="2">
    <location>
        <begin position="1"/>
        <end position="28"/>
    </location>
</feature>
<dbReference type="SMART" id="SM00530">
    <property type="entry name" value="HTH_XRE"/>
    <property type="match status" value="1"/>
</dbReference>
<dbReference type="PROSITE" id="PS50943">
    <property type="entry name" value="HTH_CROC1"/>
    <property type="match status" value="1"/>
</dbReference>
<dbReference type="PANTHER" id="PTHR46797">
    <property type="entry name" value="HTH-TYPE TRANSCRIPTIONAL REGULATOR"/>
    <property type="match status" value="1"/>
</dbReference>
<dbReference type="InterPro" id="IPR014710">
    <property type="entry name" value="RmlC-like_jellyroll"/>
</dbReference>
<dbReference type="InterPro" id="IPR001387">
    <property type="entry name" value="Cro/C1-type_HTH"/>
</dbReference>
<evidence type="ECO:0000256" key="2">
    <source>
        <dbReference type="SAM" id="MobiDB-lite"/>
    </source>
</evidence>
<dbReference type="Proteomes" id="UP001210380">
    <property type="component" value="Unassembled WGS sequence"/>
</dbReference>
<evidence type="ECO:0000259" key="3">
    <source>
        <dbReference type="PROSITE" id="PS50943"/>
    </source>
</evidence>
<sequence length="209" mass="22982">MMSSKFDDAERGSTPLETIGKRLRDHRKRSGMTLARAAEASGLSPAFISLLENGKSDASVGRLTQLATAYGMRASDLLREGEESAADDRRVMPQLGRYDSPQEGVTYCLFHDEDGILPVHVEIKPRGGWFEHSIHPGAETIYCLSGNVEVAAGDEIFQVGPGDRLRIPSLVRHRLRNIGQECAELFAMVADPTFEVRNGRLRNGSASRQ</sequence>
<evidence type="ECO:0000313" key="4">
    <source>
        <dbReference type="EMBL" id="MDA3626157.1"/>
    </source>
</evidence>
<evidence type="ECO:0000313" key="5">
    <source>
        <dbReference type="Proteomes" id="UP001210380"/>
    </source>
</evidence>
<feature type="domain" description="HTH cro/C1-type" evidence="3">
    <location>
        <begin position="23"/>
        <end position="77"/>
    </location>
</feature>
<dbReference type="Gene3D" id="1.10.260.40">
    <property type="entry name" value="lambda repressor-like DNA-binding domains"/>
    <property type="match status" value="1"/>
</dbReference>
<comment type="caution">
    <text evidence="4">The sequence shown here is derived from an EMBL/GenBank/DDBJ whole genome shotgun (WGS) entry which is preliminary data.</text>
</comment>
<keyword evidence="5" id="KW-1185">Reference proteome</keyword>
<proteinExistence type="predicted"/>
<dbReference type="Gene3D" id="2.60.120.10">
    <property type="entry name" value="Jelly Rolls"/>
    <property type="match status" value="1"/>
</dbReference>
<dbReference type="InterPro" id="IPR050807">
    <property type="entry name" value="TransReg_Diox_bact_type"/>
</dbReference>
<dbReference type="Pfam" id="PF07883">
    <property type="entry name" value="Cupin_2"/>
    <property type="match status" value="1"/>
</dbReference>
<dbReference type="CDD" id="cd00093">
    <property type="entry name" value="HTH_XRE"/>
    <property type="match status" value="1"/>
</dbReference>